<accession>A0A926E0U5</accession>
<organism evidence="1 2">
    <name type="scientific">Fumia xinanensis</name>
    <dbReference type="NCBI Taxonomy" id="2763659"/>
    <lineage>
        <taxon>Bacteria</taxon>
        <taxon>Bacillati</taxon>
        <taxon>Bacillota</taxon>
        <taxon>Clostridia</taxon>
        <taxon>Eubacteriales</taxon>
        <taxon>Oscillospiraceae</taxon>
        <taxon>Fumia</taxon>
    </lineage>
</organism>
<protein>
    <submittedName>
        <fullName evidence="1">Uncharacterized protein</fullName>
    </submittedName>
</protein>
<evidence type="ECO:0000313" key="1">
    <source>
        <dbReference type="EMBL" id="MBC8558882.1"/>
    </source>
</evidence>
<reference evidence="1" key="1">
    <citation type="submission" date="2020-08" db="EMBL/GenBank/DDBJ databases">
        <title>Genome public.</title>
        <authorList>
            <person name="Liu C."/>
            <person name="Sun Q."/>
        </authorList>
    </citation>
    <scope>NUCLEOTIDE SEQUENCE</scope>
    <source>
        <strain evidence="1">NSJ-33</strain>
    </source>
</reference>
<proteinExistence type="predicted"/>
<dbReference type="RefSeq" id="WP_249293780.1">
    <property type="nucleotide sequence ID" value="NZ_JACRSV010000001.1"/>
</dbReference>
<dbReference type="Proteomes" id="UP000610760">
    <property type="component" value="Unassembled WGS sequence"/>
</dbReference>
<gene>
    <name evidence="1" type="ORF">H8710_02235</name>
</gene>
<sequence>MAKYIEQDAIYRKLEERYKYSSGEAHQAYSQAIDDLLSIPVIDMVEVVRCEKCKYHIYDSEYDRHRCNRLLSTFKIENDDFCSYGERK</sequence>
<evidence type="ECO:0000313" key="2">
    <source>
        <dbReference type="Proteomes" id="UP000610760"/>
    </source>
</evidence>
<dbReference type="AlphaFoldDB" id="A0A926E0U5"/>
<comment type="caution">
    <text evidence="1">The sequence shown here is derived from an EMBL/GenBank/DDBJ whole genome shotgun (WGS) entry which is preliminary data.</text>
</comment>
<keyword evidence="2" id="KW-1185">Reference proteome</keyword>
<dbReference type="EMBL" id="JACRSV010000001">
    <property type="protein sequence ID" value="MBC8558882.1"/>
    <property type="molecule type" value="Genomic_DNA"/>
</dbReference>
<name>A0A926E0U5_9FIRM</name>